<evidence type="ECO:0000313" key="2">
    <source>
        <dbReference type="Proteomes" id="UP000199642"/>
    </source>
</evidence>
<organism evidence="1 2">
    <name type="scientific">Algoriphagus hitonicola</name>
    <dbReference type="NCBI Taxonomy" id="435880"/>
    <lineage>
        <taxon>Bacteria</taxon>
        <taxon>Pseudomonadati</taxon>
        <taxon>Bacteroidota</taxon>
        <taxon>Cytophagia</taxon>
        <taxon>Cytophagales</taxon>
        <taxon>Cyclobacteriaceae</taxon>
        <taxon>Algoriphagus</taxon>
    </lineage>
</organism>
<name>A0A1I2SUV2_9BACT</name>
<gene>
    <name evidence="1" type="ORF">SAMN04487988_1051</name>
</gene>
<accession>A0A1I2SUV2</accession>
<proteinExistence type="predicted"/>
<keyword evidence="2" id="KW-1185">Reference proteome</keyword>
<evidence type="ECO:0000313" key="1">
    <source>
        <dbReference type="EMBL" id="SFG54707.1"/>
    </source>
</evidence>
<dbReference type="EMBL" id="FOPC01000005">
    <property type="protein sequence ID" value="SFG54707.1"/>
    <property type="molecule type" value="Genomic_DNA"/>
</dbReference>
<dbReference type="Proteomes" id="UP000199642">
    <property type="component" value="Unassembled WGS sequence"/>
</dbReference>
<dbReference type="AlphaFoldDB" id="A0A1I2SUV2"/>
<protein>
    <submittedName>
        <fullName evidence="1">Uncharacterized protein</fullName>
    </submittedName>
</protein>
<sequence>MMWRRPRTLGQAPRSRGVIPLSWIQNTKAPSFLRGLGIMWRRPTLPGVTPVPSARQGLTSLFGMGRGGTPALGRLNWKTQVVSIKFHDHRSVLSNVLNPISCVCSFNISCRNCNSVTVSFRAISTARL</sequence>
<reference evidence="2" key="1">
    <citation type="submission" date="2016-10" db="EMBL/GenBank/DDBJ databases">
        <authorList>
            <person name="Varghese N."/>
            <person name="Submissions S."/>
        </authorList>
    </citation>
    <scope>NUCLEOTIDE SEQUENCE [LARGE SCALE GENOMIC DNA]</scope>
    <source>
        <strain evidence="2">DSM 19315</strain>
    </source>
</reference>